<dbReference type="GO" id="GO:0005886">
    <property type="term" value="C:plasma membrane"/>
    <property type="evidence" value="ECO:0007669"/>
    <property type="project" value="TreeGrafter"/>
</dbReference>
<dbReference type="PANTHER" id="PTHR45138:SF9">
    <property type="entry name" value="DIGUANYLATE CYCLASE DGCM-RELATED"/>
    <property type="match status" value="1"/>
</dbReference>
<dbReference type="Pfam" id="PF00990">
    <property type="entry name" value="GGDEF"/>
    <property type="match status" value="1"/>
</dbReference>
<proteinExistence type="predicted"/>
<dbReference type="Gene3D" id="3.30.70.270">
    <property type="match status" value="1"/>
</dbReference>
<evidence type="ECO:0000313" key="2">
    <source>
        <dbReference type="EMBL" id="MBC8589107.1"/>
    </source>
</evidence>
<dbReference type="InterPro" id="IPR000160">
    <property type="entry name" value="GGDEF_dom"/>
</dbReference>
<dbReference type="GO" id="GO:0043709">
    <property type="term" value="P:cell adhesion involved in single-species biofilm formation"/>
    <property type="evidence" value="ECO:0007669"/>
    <property type="project" value="TreeGrafter"/>
</dbReference>
<dbReference type="PANTHER" id="PTHR45138">
    <property type="entry name" value="REGULATORY COMPONENTS OF SENSORY TRANSDUCTION SYSTEM"/>
    <property type="match status" value="1"/>
</dbReference>
<dbReference type="SMART" id="SM00267">
    <property type="entry name" value="GGDEF"/>
    <property type="match status" value="1"/>
</dbReference>
<dbReference type="GO" id="GO:0052621">
    <property type="term" value="F:diguanylate cyclase activity"/>
    <property type="evidence" value="ECO:0007669"/>
    <property type="project" value="TreeGrafter"/>
</dbReference>
<dbReference type="Proteomes" id="UP000601171">
    <property type="component" value="Unassembled WGS sequence"/>
</dbReference>
<dbReference type="NCBIfam" id="TIGR00254">
    <property type="entry name" value="GGDEF"/>
    <property type="match status" value="1"/>
</dbReference>
<dbReference type="GO" id="GO:1902201">
    <property type="term" value="P:negative regulation of bacterial-type flagellum-dependent cell motility"/>
    <property type="evidence" value="ECO:0007669"/>
    <property type="project" value="TreeGrafter"/>
</dbReference>
<dbReference type="RefSeq" id="WP_262430569.1">
    <property type="nucleotide sequence ID" value="NZ_JACRTG010000030.1"/>
</dbReference>
<accession>A0A926IG17</accession>
<dbReference type="InterPro" id="IPR050469">
    <property type="entry name" value="Diguanylate_Cyclase"/>
</dbReference>
<organism evidence="2 3">
    <name type="scientific">Paratissierella segnis</name>
    <dbReference type="NCBI Taxonomy" id="2763679"/>
    <lineage>
        <taxon>Bacteria</taxon>
        <taxon>Bacillati</taxon>
        <taxon>Bacillota</taxon>
        <taxon>Tissierellia</taxon>
        <taxon>Tissierellales</taxon>
        <taxon>Tissierellaceae</taxon>
        <taxon>Paratissierella</taxon>
    </lineage>
</organism>
<dbReference type="CDD" id="cd01949">
    <property type="entry name" value="GGDEF"/>
    <property type="match status" value="1"/>
</dbReference>
<evidence type="ECO:0000313" key="3">
    <source>
        <dbReference type="Proteomes" id="UP000601171"/>
    </source>
</evidence>
<dbReference type="FunFam" id="3.30.70.270:FF:000001">
    <property type="entry name" value="Diguanylate cyclase domain protein"/>
    <property type="match status" value="1"/>
</dbReference>
<dbReference type="InterPro" id="IPR029787">
    <property type="entry name" value="Nucleotide_cyclase"/>
</dbReference>
<dbReference type="AlphaFoldDB" id="A0A926IG17"/>
<comment type="caution">
    <text evidence="2">The sequence shown here is derived from an EMBL/GenBank/DDBJ whole genome shotgun (WGS) entry which is preliminary data.</text>
</comment>
<evidence type="ECO:0000259" key="1">
    <source>
        <dbReference type="PROSITE" id="PS50887"/>
    </source>
</evidence>
<name>A0A926IG17_9FIRM</name>
<dbReference type="PROSITE" id="PS50887">
    <property type="entry name" value="GGDEF"/>
    <property type="match status" value="1"/>
</dbReference>
<protein>
    <submittedName>
        <fullName evidence="2">GGDEF domain-containing protein</fullName>
    </submittedName>
</protein>
<keyword evidence="3" id="KW-1185">Reference proteome</keyword>
<dbReference type="InterPro" id="IPR043128">
    <property type="entry name" value="Rev_trsase/Diguanyl_cyclase"/>
</dbReference>
<sequence length="294" mass="33441">MPDKITIDKIEENLRFFKKMYDVVRIVDPIFKQVVEYSDSLLDPTDDVCYEYWVDGKICNNCISIRAHNENRTFMKLEQTENATMLVTAIPIEDAKTPIIVELLKNATDTMLIGEGNYNEGLKIKAIVNGLNQKIVEDSLTSLYNRRFINERLPADIVKATIEDWPLTIMFIDIDNLKDINDEYGHSIGDYALKEVGNAIKSCIRSGMDWAARYGGDEFVICLNNANYKEVEMVADRIRDSINKITVPAGDELIHLTVSIGTHTMKDSKLTAEELIREADRKMYEAKKASKTGL</sequence>
<dbReference type="SUPFAM" id="SSF55073">
    <property type="entry name" value="Nucleotide cyclase"/>
    <property type="match status" value="1"/>
</dbReference>
<feature type="domain" description="GGDEF" evidence="1">
    <location>
        <begin position="165"/>
        <end position="294"/>
    </location>
</feature>
<reference evidence="2" key="1">
    <citation type="submission" date="2020-08" db="EMBL/GenBank/DDBJ databases">
        <title>Genome public.</title>
        <authorList>
            <person name="Liu C."/>
            <person name="Sun Q."/>
        </authorList>
    </citation>
    <scope>NUCLEOTIDE SEQUENCE</scope>
    <source>
        <strain evidence="2">BX21</strain>
    </source>
</reference>
<gene>
    <name evidence="2" type="ORF">H8707_12875</name>
</gene>
<dbReference type="EMBL" id="JACRTG010000030">
    <property type="protein sequence ID" value="MBC8589107.1"/>
    <property type="molecule type" value="Genomic_DNA"/>
</dbReference>